<accession>A0ABV9C9P8</accession>
<name>A0ABV9C9P8_9ACTN</name>
<dbReference type="InterPro" id="IPR002481">
    <property type="entry name" value="FUR"/>
</dbReference>
<keyword evidence="8" id="KW-1185">Reference proteome</keyword>
<dbReference type="RefSeq" id="WP_380835887.1">
    <property type="nucleotide sequence ID" value="NZ_JBHSFP010000001.1"/>
</dbReference>
<gene>
    <name evidence="7" type="ORF">ACFO60_01430</name>
</gene>
<keyword evidence="5" id="KW-0238">DNA-binding</keyword>
<dbReference type="Gene3D" id="1.10.10.10">
    <property type="entry name" value="Winged helix-like DNA-binding domain superfamily/Winged helix DNA-binding domain"/>
    <property type="match status" value="1"/>
</dbReference>
<dbReference type="PANTHER" id="PTHR33202:SF22">
    <property type="entry name" value="HYDROGEN PEROXIDE SENSITIVE REPRESSOR"/>
    <property type="match status" value="1"/>
</dbReference>
<proteinExistence type="inferred from homology"/>
<protein>
    <submittedName>
        <fullName evidence="7">Fur family transcriptional regulator</fullName>
    </submittedName>
</protein>
<dbReference type="Pfam" id="PF01475">
    <property type="entry name" value="FUR"/>
    <property type="match status" value="1"/>
</dbReference>
<dbReference type="InterPro" id="IPR043135">
    <property type="entry name" value="Fur_C"/>
</dbReference>
<keyword evidence="2" id="KW-0678">Repressor</keyword>
<evidence type="ECO:0000256" key="6">
    <source>
        <dbReference type="ARBA" id="ARBA00023163"/>
    </source>
</evidence>
<evidence type="ECO:0000256" key="2">
    <source>
        <dbReference type="ARBA" id="ARBA00022491"/>
    </source>
</evidence>
<dbReference type="InterPro" id="IPR036390">
    <property type="entry name" value="WH_DNA-bd_sf"/>
</dbReference>
<dbReference type="InterPro" id="IPR036388">
    <property type="entry name" value="WH-like_DNA-bd_sf"/>
</dbReference>
<evidence type="ECO:0000256" key="1">
    <source>
        <dbReference type="ARBA" id="ARBA00007957"/>
    </source>
</evidence>
<dbReference type="PANTHER" id="PTHR33202">
    <property type="entry name" value="ZINC UPTAKE REGULATION PROTEIN"/>
    <property type="match status" value="1"/>
</dbReference>
<keyword evidence="6" id="KW-0804">Transcription</keyword>
<dbReference type="Proteomes" id="UP001596004">
    <property type="component" value="Unassembled WGS sequence"/>
</dbReference>
<dbReference type="SUPFAM" id="SSF46785">
    <property type="entry name" value="Winged helix' DNA-binding domain"/>
    <property type="match status" value="1"/>
</dbReference>
<keyword evidence="4" id="KW-0805">Transcription regulation</keyword>
<organism evidence="7 8">
    <name type="scientific">Sphaerisporangium dianthi</name>
    <dbReference type="NCBI Taxonomy" id="1436120"/>
    <lineage>
        <taxon>Bacteria</taxon>
        <taxon>Bacillati</taxon>
        <taxon>Actinomycetota</taxon>
        <taxon>Actinomycetes</taxon>
        <taxon>Streptosporangiales</taxon>
        <taxon>Streptosporangiaceae</taxon>
        <taxon>Sphaerisporangium</taxon>
    </lineage>
</organism>
<evidence type="ECO:0000256" key="3">
    <source>
        <dbReference type="ARBA" id="ARBA00022833"/>
    </source>
</evidence>
<evidence type="ECO:0000256" key="5">
    <source>
        <dbReference type="ARBA" id="ARBA00023125"/>
    </source>
</evidence>
<evidence type="ECO:0000313" key="8">
    <source>
        <dbReference type="Proteomes" id="UP001596004"/>
    </source>
</evidence>
<evidence type="ECO:0000256" key="4">
    <source>
        <dbReference type="ARBA" id="ARBA00023015"/>
    </source>
</evidence>
<comment type="similarity">
    <text evidence="1">Belongs to the Fur family.</text>
</comment>
<keyword evidence="3" id="KW-0862">Zinc</keyword>
<dbReference type="EMBL" id="JBHSFP010000001">
    <property type="protein sequence ID" value="MFC4529407.1"/>
    <property type="molecule type" value="Genomic_DNA"/>
</dbReference>
<reference evidence="8" key="1">
    <citation type="journal article" date="2019" name="Int. J. Syst. Evol. Microbiol.">
        <title>The Global Catalogue of Microorganisms (GCM) 10K type strain sequencing project: providing services to taxonomists for standard genome sequencing and annotation.</title>
        <authorList>
            <consortium name="The Broad Institute Genomics Platform"/>
            <consortium name="The Broad Institute Genome Sequencing Center for Infectious Disease"/>
            <person name="Wu L."/>
            <person name="Ma J."/>
        </authorList>
    </citation>
    <scope>NUCLEOTIDE SEQUENCE [LARGE SCALE GENOMIC DNA]</scope>
    <source>
        <strain evidence="8">CGMCC 4.7132</strain>
    </source>
</reference>
<sequence>MVGEFTGDTVASLRSAGLRATRPRLAVIEALRSMGGHRTADDVHAHLAGRGVSLPRTSVYNSLVTLADLGVVLRADVGPGAAVYEVAERRHHHFVCRRCGQVSDVPCAGDAKPCLAPGGDMGEVEEAQVIFRGVCHDCLGRNAPA</sequence>
<comment type="caution">
    <text evidence="7">The sequence shown here is derived from an EMBL/GenBank/DDBJ whole genome shotgun (WGS) entry which is preliminary data.</text>
</comment>
<evidence type="ECO:0000313" key="7">
    <source>
        <dbReference type="EMBL" id="MFC4529407.1"/>
    </source>
</evidence>
<dbReference type="CDD" id="cd07153">
    <property type="entry name" value="Fur_like"/>
    <property type="match status" value="1"/>
</dbReference>
<dbReference type="Gene3D" id="3.30.1490.190">
    <property type="match status" value="1"/>
</dbReference>